<proteinExistence type="predicted"/>
<evidence type="ECO:0000259" key="6">
    <source>
        <dbReference type="PROSITE" id="PS51918"/>
    </source>
</evidence>
<name>A0A2T5G9S6_HYDSH</name>
<dbReference type="GO" id="GO:0003824">
    <property type="term" value="F:catalytic activity"/>
    <property type="evidence" value="ECO:0007669"/>
    <property type="project" value="InterPro"/>
</dbReference>
<dbReference type="RefSeq" id="WP_273000264.1">
    <property type="nucleotide sequence ID" value="NZ_PEBV01000019.1"/>
</dbReference>
<dbReference type="InterPro" id="IPR051198">
    <property type="entry name" value="BchE-like"/>
</dbReference>
<gene>
    <name evidence="7" type="ORF">HSCHL_2433</name>
</gene>
<feature type="domain" description="Radical SAM core" evidence="6">
    <location>
        <begin position="125"/>
        <end position="359"/>
    </location>
</feature>
<dbReference type="InterPro" id="IPR006638">
    <property type="entry name" value="Elp3/MiaA/NifB-like_rSAM"/>
</dbReference>
<keyword evidence="3" id="KW-0479">Metal-binding</keyword>
<dbReference type="SMART" id="SM00729">
    <property type="entry name" value="Elp3"/>
    <property type="match status" value="1"/>
</dbReference>
<keyword evidence="5" id="KW-0411">Iron-sulfur</keyword>
<evidence type="ECO:0000256" key="5">
    <source>
        <dbReference type="ARBA" id="ARBA00023014"/>
    </source>
</evidence>
<evidence type="ECO:0000256" key="4">
    <source>
        <dbReference type="ARBA" id="ARBA00023004"/>
    </source>
</evidence>
<dbReference type="Pfam" id="PF04055">
    <property type="entry name" value="Radical_SAM"/>
    <property type="match status" value="1"/>
</dbReference>
<evidence type="ECO:0000313" key="7">
    <source>
        <dbReference type="EMBL" id="PTQ52934.1"/>
    </source>
</evidence>
<dbReference type="Proteomes" id="UP000244180">
    <property type="component" value="Unassembled WGS sequence"/>
</dbReference>
<evidence type="ECO:0000256" key="2">
    <source>
        <dbReference type="ARBA" id="ARBA00022691"/>
    </source>
</evidence>
<organism evidence="7 8">
    <name type="scientific">Hydrogenibacillus schlegelii</name>
    <name type="common">Bacillus schlegelii</name>
    <dbReference type="NCBI Taxonomy" id="1484"/>
    <lineage>
        <taxon>Bacteria</taxon>
        <taxon>Bacillati</taxon>
        <taxon>Bacillota</taxon>
        <taxon>Bacilli</taxon>
        <taxon>Bacillales</taxon>
        <taxon>Bacillales Family X. Incertae Sedis</taxon>
        <taxon>Hydrogenibacillus</taxon>
    </lineage>
</organism>
<dbReference type="SUPFAM" id="SSF102114">
    <property type="entry name" value="Radical SAM enzymes"/>
    <property type="match status" value="1"/>
</dbReference>
<dbReference type="AlphaFoldDB" id="A0A2T5G9S6"/>
<evidence type="ECO:0000313" key="8">
    <source>
        <dbReference type="Proteomes" id="UP000244180"/>
    </source>
</evidence>
<dbReference type="InterPro" id="IPR058240">
    <property type="entry name" value="rSAM_sf"/>
</dbReference>
<dbReference type="PANTHER" id="PTHR43409:SF4">
    <property type="entry name" value="RADICAL SAM SUPERFAMILY PROTEIN"/>
    <property type="match status" value="1"/>
</dbReference>
<keyword evidence="4" id="KW-0408">Iron</keyword>
<dbReference type="InterPro" id="IPR007197">
    <property type="entry name" value="rSAM"/>
</dbReference>
<dbReference type="PROSITE" id="PS51918">
    <property type="entry name" value="RADICAL_SAM"/>
    <property type="match status" value="1"/>
</dbReference>
<accession>A0A2T5G9S6</accession>
<dbReference type="GO" id="GO:0051536">
    <property type="term" value="F:iron-sulfur cluster binding"/>
    <property type="evidence" value="ECO:0007669"/>
    <property type="project" value="UniProtKB-KW"/>
</dbReference>
<protein>
    <submittedName>
        <fullName evidence="7">Oxygen-independent coproporphyrinogen III oxidase</fullName>
    </submittedName>
</protein>
<dbReference type="SFLD" id="SFLDG01082">
    <property type="entry name" value="B12-binding_domain_containing"/>
    <property type="match status" value="1"/>
</dbReference>
<comment type="caution">
    <text evidence="7">The sequence shown here is derived from an EMBL/GenBank/DDBJ whole genome shotgun (WGS) entry which is preliminary data.</text>
</comment>
<dbReference type="SFLD" id="SFLDS00029">
    <property type="entry name" value="Radical_SAM"/>
    <property type="match status" value="1"/>
</dbReference>
<dbReference type="PANTHER" id="PTHR43409">
    <property type="entry name" value="ANAEROBIC MAGNESIUM-PROTOPORPHYRIN IX MONOMETHYL ESTER CYCLASE-RELATED"/>
    <property type="match status" value="1"/>
</dbReference>
<keyword evidence="2" id="KW-0949">S-adenosyl-L-methionine</keyword>
<evidence type="ECO:0000256" key="3">
    <source>
        <dbReference type="ARBA" id="ARBA00022723"/>
    </source>
</evidence>
<dbReference type="CDD" id="cd01335">
    <property type="entry name" value="Radical_SAM"/>
    <property type="match status" value="1"/>
</dbReference>
<comment type="cofactor">
    <cofactor evidence="1">
        <name>[4Fe-4S] cluster</name>
        <dbReference type="ChEBI" id="CHEBI:49883"/>
    </cofactor>
</comment>
<reference evidence="7 8" key="1">
    <citation type="submission" date="2017-08" db="EMBL/GenBank/DDBJ databases">
        <title>Burning lignite coal seam in the remote Altai Mountains harbors a hydrogen-driven thermophilic microbial community.</title>
        <authorList>
            <person name="Kadnikov V.V."/>
            <person name="Mardanov A.V."/>
            <person name="Ivasenko D."/>
            <person name="Beletsky A.V."/>
            <person name="Karnachuk O.V."/>
            <person name="Ravin N.V."/>
        </authorList>
    </citation>
    <scope>NUCLEOTIDE SEQUENCE [LARGE SCALE GENOMIC DNA]</scope>
    <source>
        <strain evidence="7">AL33</strain>
    </source>
</reference>
<evidence type="ECO:0000256" key="1">
    <source>
        <dbReference type="ARBA" id="ARBA00001966"/>
    </source>
</evidence>
<dbReference type="Gene3D" id="3.20.20.70">
    <property type="entry name" value="Aldolase class I"/>
    <property type="match status" value="1"/>
</dbReference>
<dbReference type="EMBL" id="PEBV01000019">
    <property type="protein sequence ID" value="PTQ52934.1"/>
    <property type="molecule type" value="Genomic_DNA"/>
</dbReference>
<dbReference type="InterPro" id="IPR013785">
    <property type="entry name" value="Aldolase_TIM"/>
</dbReference>
<sequence>MRLLRVEPLPASTVLAFGDDAIEQVISLDREGRPFYVYDRERAWKRGLDGRLHVRGRDASGRRLRKTLSRPEALRLYGRWLDAAAVAAEALGPRAREILRWTPEALLDGEGRRYRAAYRWPVSILPPDAYLDVVLQATYGCTWNRCTFCAFYRDRPFQKRDPEAFRDHVEAVRALLGRGIALRKGIFLADGNALALGEAILPLFDIARAAFPGRSFAAFLDLWSGSKKTPDWWRRLFDRGLRKVAIGVESGDPSLLRTLNKPGDPRELLPFVRTLKEAGLALRLIFLVGAGGAPFREAHLSRSLDLLAALPLGPEDVVYLSPLVPEPGTPYAAAAPEPVEDLDAELIRWASSVRRLGLRVSRYDIREFVY</sequence>
<dbReference type="GO" id="GO:0046872">
    <property type="term" value="F:metal ion binding"/>
    <property type="evidence" value="ECO:0007669"/>
    <property type="project" value="UniProtKB-KW"/>
</dbReference>